<dbReference type="EMBL" id="QWEA01000946">
    <property type="protein sequence ID" value="RIJ10115.1"/>
    <property type="molecule type" value="Genomic_DNA"/>
</dbReference>
<dbReference type="GO" id="GO:0097063">
    <property type="term" value="F:cadmium ion sensor activity"/>
    <property type="evidence" value="ECO:0007669"/>
    <property type="project" value="TreeGrafter"/>
</dbReference>
<dbReference type="AlphaFoldDB" id="A0A0D5CH08"/>
<dbReference type="OrthoDB" id="3401849at2"/>
<proteinExistence type="predicted"/>
<dbReference type="Pfam" id="PF01022">
    <property type="entry name" value="HTH_5"/>
    <property type="match status" value="1"/>
</dbReference>
<protein>
    <submittedName>
        <fullName evidence="2">ArsR family transcriptional regulator</fullName>
    </submittedName>
</protein>
<dbReference type="RefSeq" id="WP_045527293.1">
    <property type="nucleotide sequence ID" value="NZ_CP011043.1"/>
</dbReference>
<dbReference type="InterPro" id="IPR052543">
    <property type="entry name" value="HTH_Metal-responsive_Reg"/>
</dbReference>
<evidence type="ECO:0000313" key="2">
    <source>
        <dbReference type="EMBL" id="AJW78575.1"/>
    </source>
</evidence>
<reference evidence="3 5" key="2">
    <citation type="submission" date="2018-08" db="EMBL/GenBank/DDBJ databases">
        <title>Genome Sequence of Clavibacter michiganensis Subspecies type strains, and the Atypical Peach-Colored Strains Isolated from Tomato.</title>
        <authorList>
            <person name="Osdaghi E."/>
            <person name="Portier P."/>
            <person name="Briand M."/>
            <person name="Jacques M.-A."/>
        </authorList>
    </citation>
    <scope>NUCLEOTIDE SEQUENCE [LARGE SCALE GENOMIC DNA]</scope>
    <source>
        <strain evidence="3 5">CFBP 6488</strain>
    </source>
</reference>
<dbReference type="GO" id="GO:0003677">
    <property type="term" value="F:DNA binding"/>
    <property type="evidence" value="ECO:0007669"/>
    <property type="project" value="TreeGrafter"/>
</dbReference>
<evidence type="ECO:0000313" key="5">
    <source>
        <dbReference type="Proteomes" id="UP000266634"/>
    </source>
</evidence>
<dbReference type="EMBL" id="CP011043">
    <property type="protein sequence ID" value="AJW78575.1"/>
    <property type="molecule type" value="Genomic_DNA"/>
</dbReference>
<dbReference type="GO" id="GO:0010288">
    <property type="term" value="P:response to lead ion"/>
    <property type="evidence" value="ECO:0007669"/>
    <property type="project" value="TreeGrafter"/>
</dbReference>
<dbReference type="PROSITE" id="PS50987">
    <property type="entry name" value="HTH_ARSR_2"/>
    <property type="match status" value="1"/>
</dbReference>
<sequence>MPTLAPRLDVMTRLGRALADPTRARILMELLDGPAYPALLAESLGFTRQNVSNHLACLRGCGIVRTVPEGRSTRYEIQDARIARGLGALVEVVLAVDDDRACADPALCDPGCCEAGA</sequence>
<dbReference type="InterPro" id="IPR001845">
    <property type="entry name" value="HTH_ArsR_DNA-bd_dom"/>
</dbReference>
<dbReference type="KEGG" id="cmh:VO01_05035"/>
<dbReference type="Gene3D" id="1.10.10.10">
    <property type="entry name" value="Winged helix-like DNA-binding domain superfamily/Winged helix DNA-binding domain"/>
    <property type="match status" value="1"/>
</dbReference>
<name>A0A0D5CH08_9MICO</name>
<dbReference type="GO" id="GO:0032791">
    <property type="term" value="F:lead ion binding"/>
    <property type="evidence" value="ECO:0007669"/>
    <property type="project" value="TreeGrafter"/>
</dbReference>
<reference evidence="2 4" key="1">
    <citation type="journal article" date="2015" name="Genome Announc.">
        <title>Complete Genome Sequence of Clavibacter michiganensis subsp. insidiosus R1-1 Using PacBio Single-Molecule Real-Time Technology.</title>
        <authorList>
            <person name="Lu Y."/>
            <person name="Samac D.A."/>
            <person name="Glazebrook J."/>
            <person name="Ishimaru C.A."/>
        </authorList>
    </citation>
    <scope>NUCLEOTIDE SEQUENCE [LARGE SCALE GENOMIC DNA]</scope>
    <source>
        <strain evidence="2 4">R1-1</strain>
    </source>
</reference>
<dbReference type="HOGENOM" id="CLU_097806_5_2_11"/>
<dbReference type="Proteomes" id="UP000032604">
    <property type="component" value="Chromosome"/>
</dbReference>
<dbReference type="PANTHER" id="PTHR39168:SF2">
    <property type="entry name" value="HTH-TYPE TRANSCRIPTIONAL REGULATOR CMTR"/>
    <property type="match status" value="1"/>
</dbReference>
<dbReference type="NCBIfam" id="NF033788">
    <property type="entry name" value="HTH_metalloreg"/>
    <property type="match status" value="1"/>
</dbReference>
<evidence type="ECO:0000313" key="3">
    <source>
        <dbReference type="EMBL" id="RIJ10115.1"/>
    </source>
</evidence>
<dbReference type="InterPro" id="IPR036390">
    <property type="entry name" value="WH_DNA-bd_sf"/>
</dbReference>
<dbReference type="SMART" id="SM00418">
    <property type="entry name" value="HTH_ARSR"/>
    <property type="match status" value="1"/>
</dbReference>
<dbReference type="SUPFAM" id="SSF46785">
    <property type="entry name" value="Winged helix' DNA-binding domain"/>
    <property type="match status" value="1"/>
</dbReference>
<dbReference type="PATRIC" id="fig|33014.5.peg.1048"/>
<evidence type="ECO:0000259" key="1">
    <source>
        <dbReference type="PROSITE" id="PS50987"/>
    </source>
</evidence>
<dbReference type="InterPro" id="IPR011991">
    <property type="entry name" value="ArsR-like_HTH"/>
</dbReference>
<dbReference type="GO" id="GO:0046686">
    <property type="term" value="P:response to cadmium ion"/>
    <property type="evidence" value="ECO:0007669"/>
    <property type="project" value="TreeGrafter"/>
</dbReference>
<dbReference type="Proteomes" id="UP000266634">
    <property type="component" value="Unassembled WGS sequence"/>
</dbReference>
<dbReference type="CDD" id="cd00090">
    <property type="entry name" value="HTH_ARSR"/>
    <property type="match status" value="1"/>
</dbReference>
<organism evidence="2 4">
    <name type="scientific">Clavibacter michiganensis subsp. insidiosus</name>
    <dbReference type="NCBI Taxonomy" id="33014"/>
    <lineage>
        <taxon>Bacteria</taxon>
        <taxon>Bacillati</taxon>
        <taxon>Actinomycetota</taxon>
        <taxon>Actinomycetes</taxon>
        <taxon>Micrococcales</taxon>
        <taxon>Microbacteriaceae</taxon>
        <taxon>Clavibacter</taxon>
    </lineage>
</organism>
<dbReference type="GO" id="GO:0003700">
    <property type="term" value="F:DNA-binding transcription factor activity"/>
    <property type="evidence" value="ECO:0007669"/>
    <property type="project" value="InterPro"/>
</dbReference>
<dbReference type="PRINTS" id="PR00778">
    <property type="entry name" value="HTHARSR"/>
</dbReference>
<evidence type="ECO:0000313" key="4">
    <source>
        <dbReference type="Proteomes" id="UP000032604"/>
    </source>
</evidence>
<dbReference type="InterPro" id="IPR036388">
    <property type="entry name" value="WH-like_DNA-bd_sf"/>
</dbReference>
<accession>A0A0D5CH08</accession>
<gene>
    <name evidence="3" type="ORF">DZF93_15920</name>
    <name evidence="2" type="ORF">VO01_05035</name>
</gene>
<dbReference type="PANTHER" id="PTHR39168">
    <property type="entry name" value="TRANSCRIPTIONAL REGULATOR-RELATED"/>
    <property type="match status" value="1"/>
</dbReference>
<feature type="domain" description="HTH arsR-type" evidence="1">
    <location>
        <begin position="4"/>
        <end position="97"/>
    </location>
</feature>